<dbReference type="GO" id="GO:0015889">
    <property type="term" value="P:cobalamin transport"/>
    <property type="evidence" value="ECO:0007669"/>
    <property type="project" value="TreeGrafter"/>
</dbReference>
<evidence type="ECO:0000313" key="17">
    <source>
        <dbReference type="Proteomes" id="UP000013086"/>
    </source>
</evidence>
<dbReference type="RefSeq" id="WP_004649516.1">
    <property type="nucleotide sequence ID" value="NZ_KB849166.1"/>
</dbReference>
<evidence type="ECO:0000256" key="6">
    <source>
        <dbReference type="ARBA" id="ARBA00023065"/>
    </source>
</evidence>
<dbReference type="GO" id="GO:0006811">
    <property type="term" value="P:monoatomic ion transport"/>
    <property type="evidence" value="ECO:0007669"/>
    <property type="project" value="UniProtKB-KW"/>
</dbReference>
<dbReference type="Pfam" id="PF00593">
    <property type="entry name" value="TonB_dep_Rec_b-barrel"/>
    <property type="match status" value="1"/>
</dbReference>
<keyword evidence="9 10" id="KW-0998">Cell outer membrane</keyword>
<feature type="domain" description="TonB-dependent receptor plug" evidence="15">
    <location>
        <begin position="52"/>
        <end position="158"/>
    </location>
</feature>
<evidence type="ECO:0000256" key="13">
    <source>
        <dbReference type="SAM" id="SignalP"/>
    </source>
</evidence>
<keyword evidence="5 13" id="KW-0732">Signal</keyword>
<gene>
    <name evidence="16" type="ORF">F994_02906</name>
</gene>
<keyword evidence="6" id="KW-0406">Ion transport</keyword>
<dbReference type="AlphaFoldDB" id="N8NX65"/>
<comment type="similarity">
    <text evidence="10 12">Belongs to the TonB-dependent receptor family.</text>
</comment>
<evidence type="ECO:0000256" key="12">
    <source>
        <dbReference type="RuleBase" id="RU003357"/>
    </source>
</evidence>
<dbReference type="InterPro" id="IPR036942">
    <property type="entry name" value="Beta-barrel_TonB_sf"/>
</dbReference>
<evidence type="ECO:0000256" key="4">
    <source>
        <dbReference type="ARBA" id="ARBA00022692"/>
    </source>
</evidence>
<feature type="domain" description="TonB-dependent receptor-like beta-barrel" evidence="14">
    <location>
        <begin position="229"/>
        <end position="588"/>
    </location>
</feature>
<dbReference type="Proteomes" id="UP000013086">
    <property type="component" value="Unassembled WGS sequence"/>
</dbReference>
<dbReference type="Gene3D" id="2.170.130.10">
    <property type="entry name" value="TonB-dependent receptor, plug domain"/>
    <property type="match status" value="1"/>
</dbReference>
<dbReference type="InterPro" id="IPR037066">
    <property type="entry name" value="Plug_dom_sf"/>
</dbReference>
<feature type="short sequence motif" description="TonB box" evidence="11">
    <location>
        <begin position="40"/>
        <end position="46"/>
    </location>
</feature>
<dbReference type="Pfam" id="PF07715">
    <property type="entry name" value="Plug"/>
    <property type="match status" value="1"/>
</dbReference>
<dbReference type="OrthoDB" id="9764669at2"/>
<dbReference type="SUPFAM" id="SSF56935">
    <property type="entry name" value="Porins"/>
    <property type="match status" value="1"/>
</dbReference>
<keyword evidence="7 11" id="KW-0798">TonB box</keyword>
<evidence type="ECO:0000256" key="5">
    <source>
        <dbReference type="ARBA" id="ARBA00022729"/>
    </source>
</evidence>
<dbReference type="GO" id="GO:0009279">
    <property type="term" value="C:cell outer membrane"/>
    <property type="evidence" value="ECO:0007669"/>
    <property type="project" value="UniProtKB-SubCell"/>
</dbReference>
<organism evidence="16 17">
    <name type="scientific">Acinetobacter bohemicus ANC 3994</name>
    <dbReference type="NCBI Taxonomy" id="1217715"/>
    <lineage>
        <taxon>Bacteria</taxon>
        <taxon>Pseudomonadati</taxon>
        <taxon>Pseudomonadota</taxon>
        <taxon>Gammaproteobacteria</taxon>
        <taxon>Moraxellales</taxon>
        <taxon>Moraxellaceae</taxon>
        <taxon>Acinetobacter</taxon>
    </lineage>
</organism>
<dbReference type="PROSITE" id="PS52016">
    <property type="entry name" value="TONB_DEPENDENT_REC_3"/>
    <property type="match status" value="1"/>
</dbReference>
<feature type="chain" id="PRO_5004130149" description="TonB-dependent vitamin B12 receptor" evidence="13">
    <location>
        <begin position="29"/>
        <end position="619"/>
    </location>
</feature>
<evidence type="ECO:0000313" key="16">
    <source>
        <dbReference type="EMBL" id="ENU18770.1"/>
    </source>
</evidence>
<keyword evidence="4 10" id="KW-0812">Transmembrane</keyword>
<evidence type="ECO:0000256" key="11">
    <source>
        <dbReference type="PROSITE-ProRule" id="PRU10143"/>
    </source>
</evidence>
<evidence type="ECO:0000259" key="14">
    <source>
        <dbReference type="Pfam" id="PF00593"/>
    </source>
</evidence>
<dbReference type="PANTHER" id="PTHR30069">
    <property type="entry name" value="TONB-DEPENDENT OUTER MEMBRANE RECEPTOR"/>
    <property type="match status" value="1"/>
</dbReference>
<name>N8NX65_9GAMM</name>
<evidence type="ECO:0000259" key="15">
    <source>
        <dbReference type="Pfam" id="PF07715"/>
    </source>
</evidence>
<sequence length="619" mass="67866">MSTLFQPTALVGAIAIAMGFSTVTSAQANTDSSVNASLETLVVTASRTEQKISEVPARINIIEPKIIEQSPIASLPQLLQTDASINMVQSGGYGQTASIFLRGTESDHTLLLRDGVRLNSNTSGTASLPFIDTTDIKQIEVLKGPASVLYGTDAIGGVIQLISKSPEKTSAFVTGEMGENKTYKSVIGADLAENGFYAQIRGQRLETDGTAVTDAKGNKKASFDQKGYSAKVGIEKENFAASVDYSENEGYSDYDNYGNLVSQDFKNEVTNLKGRLNVLDNLAVHARLSQYKDNIDQNKSSDYVHSTTQEAELYTKWQMTAAQNILFGSTFKDIKGDVYSKNLYGGQDVKYKESVDTIGYFAQHQYQHNGLETQVGVRVEDNDKFGTHTVGQGAIRYQVLPLTSVYANVGSAFRAPTTNDLYAISWGANPDLKPEESFSYEIGLDQKLNYNVNLGLSVYRNQVDNLISSKARKLENIKKATFTGGEASFKWQQDELFLSTTYAYVQAKDDETKQDLTRRPRQSLTLTTGWDDGIYGISASVVARSHSKDFADFPSTTPTTNPGYVTTNVNVYWQPIPMIKLFANIENIGDVNYKTAYNGDGVYYINGGRLASAGVTFRY</sequence>
<evidence type="ECO:0000256" key="7">
    <source>
        <dbReference type="ARBA" id="ARBA00023077"/>
    </source>
</evidence>
<dbReference type="InterPro" id="IPR010916">
    <property type="entry name" value="TonB_box_CS"/>
</dbReference>
<evidence type="ECO:0000256" key="3">
    <source>
        <dbReference type="ARBA" id="ARBA00022452"/>
    </source>
</evidence>
<dbReference type="Gene3D" id="2.40.170.20">
    <property type="entry name" value="TonB-dependent receptor, beta-barrel domain"/>
    <property type="match status" value="1"/>
</dbReference>
<comment type="subcellular location">
    <subcellularLocation>
        <location evidence="1 10">Cell outer membrane</location>
        <topology evidence="1 10">Multi-pass membrane protein</topology>
    </subcellularLocation>
</comment>
<evidence type="ECO:0000256" key="2">
    <source>
        <dbReference type="ARBA" id="ARBA00022448"/>
    </source>
</evidence>
<dbReference type="InterPro" id="IPR012910">
    <property type="entry name" value="Plug_dom"/>
</dbReference>
<dbReference type="EMBL" id="APOH01000021">
    <property type="protein sequence ID" value="ENU18770.1"/>
    <property type="molecule type" value="Genomic_DNA"/>
</dbReference>
<accession>N8NX65</accession>
<evidence type="ECO:0000256" key="8">
    <source>
        <dbReference type="ARBA" id="ARBA00023136"/>
    </source>
</evidence>
<feature type="signal peptide" evidence="13">
    <location>
        <begin position="1"/>
        <end position="28"/>
    </location>
</feature>
<dbReference type="PROSITE" id="PS00430">
    <property type="entry name" value="TONB_DEPENDENT_REC_1"/>
    <property type="match status" value="1"/>
</dbReference>
<evidence type="ECO:0008006" key="18">
    <source>
        <dbReference type="Google" id="ProtNLM"/>
    </source>
</evidence>
<dbReference type="InterPro" id="IPR000531">
    <property type="entry name" value="Beta-barrel_TonB"/>
</dbReference>
<evidence type="ECO:0000256" key="1">
    <source>
        <dbReference type="ARBA" id="ARBA00004571"/>
    </source>
</evidence>
<dbReference type="PANTHER" id="PTHR30069:SF53">
    <property type="entry name" value="COLICIN I RECEPTOR-RELATED"/>
    <property type="match status" value="1"/>
</dbReference>
<dbReference type="CDD" id="cd01347">
    <property type="entry name" value="ligand_gated_channel"/>
    <property type="match status" value="1"/>
</dbReference>
<dbReference type="PATRIC" id="fig|1217715.3.peg.2836"/>
<dbReference type="eggNOG" id="COG4206">
    <property type="taxonomic scope" value="Bacteria"/>
</dbReference>
<dbReference type="HOGENOM" id="CLU_008287_18_5_6"/>
<dbReference type="InterPro" id="IPR039426">
    <property type="entry name" value="TonB-dep_rcpt-like"/>
</dbReference>
<reference evidence="16 17" key="1">
    <citation type="submission" date="2013-02" db="EMBL/GenBank/DDBJ databases">
        <title>The Genome Sequence of Acinetobacter sp. ANC 3994.</title>
        <authorList>
            <consortium name="The Broad Institute Genome Sequencing Platform"/>
            <consortium name="The Broad Institute Genome Sequencing Center for Infectious Disease"/>
            <person name="Cerqueira G."/>
            <person name="Feldgarden M."/>
            <person name="Courvalin P."/>
            <person name="Perichon B."/>
            <person name="Grillot-Courvalin C."/>
            <person name="Clermont D."/>
            <person name="Rocha E."/>
            <person name="Yoon E.-J."/>
            <person name="Nemec A."/>
            <person name="Walker B."/>
            <person name="Young S.K."/>
            <person name="Zeng Q."/>
            <person name="Gargeya S."/>
            <person name="Fitzgerald M."/>
            <person name="Haas B."/>
            <person name="Abouelleil A."/>
            <person name="Alvarado L."/>
            <person name="Arachchi H.M."/>
            <person name="Berlin A.M."/>
            <person name="Chapman S.B."/>
            <person name="Dewar J."/>
            <person name="Goldberg J."/>
            <person name="Griggs A."/>
            <person name="Gujja S."/>
            <person name="Hansen M."/>
            <person name="Howarth C."/>
            <person name="Imamovic A."/>
            <person name="Larimer J."/>
            <person name="McCowan C."/>
            <person name="Murphy C."/>
            <person name="Neiman D."/>
            <person name="Pearson M."/>
            <person name="Priest M."/>
            <person name="Roberts A."/>
            <person name="Saif S."/>
            <person name="Shea T."/>
            <person name="Sisk P."/>
            <person name="Sykes S."/>
            <person name="Wortman J."/>
            <person name="Nusbaum C."/>
            <person name="Birren B."/>
        </authorList>
    </citation>
    <scope>NUCLEOTIDE SEQUENCE [LARGE SCALE GENOMIC DNA]</scope>
    <source>
        <strain evidence="16 17">ANC 3994</strain>
    </source>
</reference>
<protein>
    <recommendedName>
        <fullName evidence="18">TonB-dependent vitamin B12 receptor</fullName>
    </recommendedName>
</protein>
<keyword evidence="8 10" id="KW-0472">Membrane</keyword>
<evidence type="ECO:0000256" key="10">
    <source>
        <dbReference type="PROSITE-ProRule" id="PRU01360"/>
    </source>
</evidence>
<proteinExistence type="inferred from homology"/>
<keyword evidence="2 10" id="KW-0813">Transport</keyword>
<keyword evidence="3 10" id="KW-1134">Transmembrane beta strand</keyword>
<evidence type="ECO:0000256" key="9">
    <source>
        <dbReference type="ARBA" id="ARBA00023237"/>
    </source>
</evidence>
<comment type="caution">
    <text evidence="16">The sequence shown here is derived from an EMBL/GenBank/DDBJ whole genome shotgun (WGS) entry which is preliminary data.</text>
</comment>